<accession>D8TAW6</accession>
<feature type="transmembrane region" description="Helical" evidence="2">
    <location>
        <begin position="116"/>
        <end position="139"/>
    </location>
</feature>
<evidence type="ECO:0000256" key="2">
    <source>
        <dbReference type="SAM" id="Phobius"/>
    </source>
</evidence>
<dbReference type="InParanoid" id="D8TAW6"/>
<reference evidence="4 5" key="1">
    <citation type="journal article" date="2011" name="Science">
        <title>The Selaginella genome identifies genetic changes associated with the evolution of vascular plants.</title>
        <authorList>
            <person name="Banks J.A."/>
            <person name="Nishiyama T."/>
            <person name="Hasebe M."/>
            <person name="Bowman J.L."/>
            <person name="Gribskov M."/>
            <person name="dePamphilis C."/>
            <person name="Albert V.A."/>
            <person name="Aono N."/>
            <person name="Aoyama T."/>
            <person name="Ambrose B.A."/>
            <person name="Ashton N.W."/>
            <person name="Axtell M.J."/>
            <person name="Barker E."/>
            <person name="Barker M.S."/>
            <person name="Bennetzen J.L."/>
            <person name="Bonawitz N.D."/>
            <person name="Chapple C."/>
            <person name="Cheng C."/>
            <person name="Correa L.G."/>
            <person name="Dacre M."/>
            <person name="DeBarry J."/>
            <person name="Dreyer I."/>
            <person name="Elias M."/>
            <person name="Engstrom E.M."/>
            <person name="Estelle M."/>
            <person name="Feng L."/>
            <person name="Finet C."/>
            <person name="Floyd S.K."/>
            <person name="Frommer W.B."/>
            <person name="Fujita T."/>
            <person name="Gramzow L."/>
            <person name="Gutensohn M."/>
            <person name="Harholt J."/>
            <person name="Hattori M."/>
            <person name="Heyl A."/>
            <person name="Hirai T."/>
            <person name="Hiwatashi Y."/>
            <person name="Ishikawa M."/>
            <person name="Iwata M."/>
            <person name="Karol K.G."/>
            <person name="Koehler B."/>
            <person name="Kolukisaoglu U."/>
            <person name="Kubo M."/>
            <person name="Kurata T."/>
            <person name="Lalonde S."/>
            <person name="Li K."/>
            <person name="Li Y."/>
            <person name="Litt A."/>
            <person name="Lyons E."/>
            <person name="Manning G."/>
            <person name="Maruyama T."/>
            <person name="Michael T.P."/>
            <person name="Mikami K."/>
            <person name="Miyazaki S."/>
            <person name="Morinaga S."/>
            <person name="Murata T."/>
            <person name="Mueller-Roeber B."/>
            <person name="Nelson D.R."/>
            <person name="Obara M."/>
            <person name="Oguri Y."/>
            <person name="Olmstead R.G."/>
            <person name="Onodera N."/>
            <person name="Petersen B.L."/>
            <person name="Pils B."/>
            <person name="Prigge M."/>
            <person name="Rensing S.A."/>
            <person name="Riano-Pachon D.M."/>
            <person name="Roberts A.W."/>
            <person name="Sato Y."/>
            <person name="Scheller H.V."/>
            <person name="Schulz B."/>
            <person name="Schulz C."/>
            <person name="Shakirov E.V."/>
            <person name="Shibagaki N."/>
            <person name="Shinohara N."/>
            <person name="Shippen D.E."/>
            <person name="Soerensen I."/>
            <person name="Sotooka R."/>
            <person name="Sugimoto N."/>
            <person name="Sugita M."/>
            <person name="Sumikawa N."/>
            <person name="Tanurdzic M."/>
            <person name="Theissen G."/>
            <person name="Ulvskov P."/>
            <person name="Wakazuki S."/>
            <person name="Weng J.K."/>
            <person name="Willats W.W."/>
            <person name="Wipf D."/>
            <person name="Wolf P.G."/>
            <person name="Yang L."/>
            <person name="Zimmer A.D."/>
            <person name="Zhu Q."/>
            <person name="Mitros T."/>
            <person name="Hellsten U."/>
            <person name="Loque D."/>
            <person name="Otillar R."/>
            <person name="Salamov A."/>
            <person name="Schmutz J."/>
            <person name="Shapiro H."/>
            <person name="Lindquist E."/>
            <person name="Lucas S."/>
            <person name="Rokhsar D."/>
            <person name="Grigoriev I.V."/>
        </authorList>
    </citation>
    <scope>NUCLEOTIDE SEQUENCE [LARGE SCALE GENOMIC DNA]</scope>
</reference>
<dbReference type="InterPro" id="IPR019396">
    <property type="entry name" value="TM_Fragile-X-F-assoc"/>
</dbReference>
<dbReference type="FunCoup" id="D8TAW6">
    <property type="interactions" value="2695"/>
</dbReference>
<protein>
    <recommendedName>
        <fullName evidence="3">RING-type domain-containing protein</fullName>
    </recommendedName>
</protein>
<dbReference type="InterPro" id="IPR013083">
    <property type="entry name" value="Znf_RING/FYVE/PHD"/>
</dbReference>
<dbReference type="SUPFAM" id="SSF57850">
    <property type="entry name" value="RING/U-box"/>
    <property type="match status" value="1"/>
</dbReference>
<dbReference type="Pfam" id="PF10269">
    <property type="entry name" value="Tmemb_185A"/>
    <property type="match status" value="1"/>
</dbReference>
<proteinExistence type="predicted"/>
<dbReference type="PANTHER" id="PTHR46859">
    <property type="entry name" value="TRANSMEMBRANE FRAGILE-X-F-ASSOCIATED PROTEIN"/>
    <property type="match status" value="1"/>
</dbReference>
<keyword evidence="1" id="KW-0862">Zinc</keyword>
<dbReference type="GO" id="GO:0008270">
    <property type="term" value="F:zinc ion binding"/>
    <property type="evidence" value="ECO:0007669"/>
    <property type="project" value="UniProtKB-KW"/>
</dbReference>
<dbReference type="EMBL" id="GL377705">
    <property type="protein sequence ID" value="EFJ06197.1"/>
    <property type="molecule type" value="Genomic_DNA"/>
</dbReference>
<dbReference type="Proteomes" id="UP000001514">
    <property type="component" value="Unassembled WGS sequence"/>
</dbReference>
<keyword evidence="5" id="KW-1185">Reference proteome</keyword>
<feature type="transmembrane region" description="Helical" evidence="2">
    <location>
        <begin position="329"/>
        <end position="351"/>
    </location>
</feature>
<evidence type="ECO:0000259" key="3">
    <source>
        <dbReference type="PROSITE" id="PS50089"/>
    </source>
</evidence>
<dbReference type="PROSITE" id="PS50089">
    <property type="entry name" value="ZF_RING_2"/>
    <property type="match status" value="1"/>
</dbReference>
<sequence length="516" mass="57579">MRGGIASSWVEVGVGGFSSIMPPTLRSMPPPPQRVMSGARVLRSLRKLAAYCSLMAFSCLLVVKLGSPTSSAPPHRHDLFFHLSWWWVFLPLWVFHGIVSRGRFSVPAPSPPHDRHWAPCHAVVAIPLLVAFELLLCSYLHSREVYAEPLLSLKLVFVPLLGLELLILIDNFRMCRALMPADEESLTDDIIWETLPHFWISVSMVFFVAATVLTLLKLTGDFESLGWWDLFINYAIAECFSFLVCTKWTNTSIRGSLSSSSSSSSKPLERDESLCSASSTSIVLEDEGIEAGFCGKEDIGGHLLKAPVLISQILLCMKLEGTPAGAVNIPVGVVLMPLMVVQGLAILLTVLRVVERLLVLMHVGDESQSSLNIFSQVQEFFGFVHHGSRLLGWWSIDEKSKEEQVRLLSASSSGYYTFTGPPPDVVKKMARKDLAEEIWRLQAALGEQTRIAKHQQHEFDRLQSEKVLCRVCFERDIAVVLLPCKHRVLCSLCSERCKHCPICRSYIGDRLSVYDV</sequence>
<keyword evidence="2" id="KW-0812">Transmembrane</keyword>
<dbReference type="InterPro" id="IPR001841">
    <property type="entry name" value="Znf_RING"/>
</dbReference>
<dbReference type="AlphaFoldDB" id="D8TAW6"/>
<dbReference type="KEGG" id="smo:SELMODRAFT_229713"/>
<keyword evidence="2" id="KW-1133">Transmembrane helix</keyword>
<dbReference type="PANTHER" id="PTHR46859:SF6">
    <property type="entry name" value="TRANSMEMBRANE FRAGILE-X-F-ASSOCIATED PROTEIN"/>
    <property type="match status" value="1"/>
</dbReference>
<feature type="transmembrane region" description="Helical" evidence="2">
    <location>
        <begin position="151"/>
        <end position="169"/>
    </location>
</feature>
<keyword evidence="1" id="KW-0479">Metal-binding</keyword>
<gene>
    <name evidence="4" type="ORF">SELMODRAFT_229713</name>
</gene>
<feature type="transmembrane region" description="Helical" evidence="2">
    <location>
        <begin position="230"/>
        <end position="249"/>
    </location>
</feature>
<dbReference type="STRING" id="88036.D8TAW6"/>
<dbReference type="SMART" id="SM00184">
    <property type="entry name" value="RING"/>
    <property type="match status" value="1"/>
</dbReference>
<evidence type="ECO:0000313" key="5">
    <source>
        <dbReference type="Proteomes" id="UP000001514"/>
    </source>
</evidence>
<name>D8TAW6_SELML</name>
<dbReference type="eggNOG" id="KOG1100">
    <property type="taxonomic scope" value="Eukaryota"/>
</dbReference>
<feature type="domain" description="RING-type" evidence="3">
    <location>
        <begin position="469"/>
        <end position="504"/>
    </location>
</feature>
<keyword evidence="1" id="KW-0863">Zinc-finger</keyword>
<dbReference type="Pfam" id="PF13920">
    <property type="entry name" value="zf-C3HC4_3"/>
    <property type="match status" value="1"/>
</dbReference>
<feature type="transmembrane region" description="Helical" evidence="2">
    <location>
        <begin position="79"/>
        <end position="96"/>
    </location>
</feature>
<dbReference type="OMA" id="SWWIIFF"/>
<evidence type="ECO:0000256" key="1">
    <source>
        <dbReference type="PROSITE-ProRule" id="PRU00175"/>
    </source>
</evidence>
<evidence type="ECO:0000313" key="4">
    <source>
        <dbReference type="EMBL" id="EFJ06197.1"/>
    </source>
</evidence>
<dbReference type="Gene3D" id="3.30.40.10">
    <property type="entry name" value="Zinc/RING finger domain, C3HC4 (zinc finger)"/>
    <property type="match status" value="1"/>
</dbReference>
<organism evidence="5">
    <name type="scientific">Selaginella moellendorffii</name>
    <name type="common">Spikemoss</name>
    <dbReference type="NCBI Taxonomy" id="88036"/>
    <lineage>
        <taxon>Eukaryota</taxon>
        <taxon>Viridiplantae</taxon>
        <taxon>Streptophyta</taxon>
        <taxon>Embryophyta</taxon>
        <taxon>Tracheophyta</taxon>
        <taxon>Lycopodiopsida</taxon>
        <taxon>Selaginellales</taxon>
        <taxon>Selaginellaceae</taxon>
        <taxon>Selaginella</taxon>
    </lineage>
</organism>
<dbReference type="HOGENOM" id="CLU_031159_0_0_1"/>
<dbReference type="Gramene" id="EFJ06197">
    <property type="protein sequence ID" value="EFJ06197"/>
    <property type="gene ID" value="SELMODRAFT_229713"/>
</dbReference>
<keyword evidence="2" id="KW-0472">Membrane</keyword>
<feature type="transmembrane region" description="Helical" evidence="2">
    <location>
        <begin position="48"/>
        <end position="67"/>
    </location>
</feature>
<feature type="transmembrane region" description="Helical" evidence="2">
    <location>
        <begin position="198"/>
        <end position="218"/>
    </location>
</feature>